<accession>A0ACD3BCU1</accession>
<dbReference type="Proteomes" id="UP000308600">
    <property type="component" value="Unassembled WGS sequence"/>
</dbReference>
<organism evidence="1 2">
    <name type="scientific">Pluteus cervinus</name>
    <dbReference type="NCBI Taxonomy" id="181527"/>
    <lineage>
        <taxon>Eukaryota</taxon>
        <taxon>Fungi</taxon>
        <taxon>Dikarya</taxon>
        <taxon>Basidiomycota</taxon>
        <taxon>Agaricomycotina</taxon>
        <taxon>Agaricomycetes</taxon>
        <taxon>Agaricomycetidae</taxon>
        <taxon>Agaricales</taxon>
        <taxon>Pluteineae</taxon>
        <taxon>Pluteaceae</taxon>
        <taxon>Pluteus</taxon>
    </lineage>
</organism>
<gene>
    <name evidence="1" type="ORF">BDN72DRAFT_831278</name>
</gene>
<evidence type="ECO:0000313" key="2">
    <source>
        <dbReference type="Proteomes" id="UP000308600"/>
    </source>
</evidence>
<keyword evidence="2" id="KW-1185">Reference proteome</keyword>
<name>A0ACD3BCU1_9AGAR</name>
<protein>
    <submittedName>
        <fullName evidence="1">Uncharacterized protein</fullName>
    </submittedName>
</protein>
<dbReference type="EMBL" id="ML208261">
    <property type="protein sequence ID" value="TFK75834.1"/>
    <property type="molecule type" value="Genomic_DNA"/>
</dbReference>
<proteinExistence type="predicted"/>
<reference evidence="1 2" key="1">
    <citation type="journal article" date="2019" name="Nat. Ecol. Evol.">
        <title>Megaphylogeny resolves global patterns of mushroom evolution.</title>
        <authorList>
            <person name="Varga T."/>
            <person name="Krizsan K."/>
            <person name="Foldi C."/>
            <person name="Dima B."/>
            <person name="Sanchez-Garcia M."/>
            <person name="Sanchez-Ramirez S."/>
            <person name="Szollosi G.J."/>
            <person name="Szarkandi J.G."/>
            <person name="Papp V."/>
            <person name="Albert L."/>
            <person name="Andreopoulos W."/>
            <person name="Angelini C."/>
            <person name="Antonin V."/>
            <person name="Barry K.W."/>
            <person name="Bougher N.L."/>
            <person name="Buchanan P."/>
            <person name="Buyck B."/>
            <person name="Bense V."/>
            <person name="Catcheside P."/>
            <person name="Chovatia M."/>
            <person name="Cooper J."/>
            <person name="Damon W."/>
            <person name="Desjardin D."/>
            <person name="Finy P."/>
            <person name="Geml J."/>
            <person name="Haridas S."/>
            <person name="Hughes K."/>
            <person name="Justo A."/>
            <person name="Karasinski D."/>
            <person name="Kautmanova I."/>
            <person name="Kiss B."/>
            <person name="Kocsube S."/>
            <person name="Kotiranta H."/>
            <person name="LaButti K.M."/>
            <person name="Lechner B.E."/>
            <person name="Liimatainen K."/>
            <person name="Lipzen A."/>
            <person name="Lukacs Z."/>
            <person name="Mihaltcheva S."/>
            <person name="Morgado L.N."/>
            <person name="Niskanen T."/>
            <person name="Noordeloos M.E."/>
            <person name="Ohm R.A."/>
            <person name="Ortiz-Santana B."/>
            <person name="Ovrebo C."/>
            <person name="Racz N."/>
            <person name="Riley R."/>
            <person name="Savchenko A."/>
            <person name="Shiryaev A."/>
            <person name="Soop K."/>
            <person name="Spirin V."/>
            <person name="Szebenyi C."/>
            <person name="Tomsovsky M."/>
            <person name="Tulloss R.E."/>
            <person name="Uehling J."/>
            <person name="Grigoriev I.V."/>
            <person name="Vagvolgyi C."/>
            <person name="Papp T."/>
            <person name="Martin F.M."/>
            <person name="Miettinen O."/>
            <person name="Hibbett D.S."/>
            <person name="Nagy L.G."/>
        </authorList>
    </citation>
    <scope>NUCLEOTIDE SEQUENCE [LARGE SCALE GENOMIC DNA]</scope>
    <source>
        <strain evidence="1 2">NL-1719</strain>
    </source>
</reference>
<sequence length="369" mass="40564">MADTSDFKIPLPRFIQLMTTNGLSMPKAMAIAGKIYKEFNTPAKLCLLTEVKLTALGVSDKEDRRAAVKAIRKAGYSPPKRKLSEGTTDSADGPSTSASTPAPEQSVPSPKKRRKVNTTTNEFLPEPPSAANSRSFDFNEILDEEVLRTKSAVVNRAPVMTAWCTVVAERMGFKREEALSIATVYTEMNAISKGISLGLVEDKKGKGLEASREGTQPFIEIMGRRVPLFKSQDQQWCALSNGTPIDPTAAFSYITRSFRQTTPHVMGSLRLLADSFSPQELNKKGWGLYAEFRPIVNGWGKRSELKYSTILDLRSKKAEAGAKPPTSTPSAENLVKFQDSDSVEWVDVAQESLEEYELVPDPNTTGSNM</sequence>
<evidence type="ECO:0000313" key="1">
    <source>
        <dbReference type="EMBL" id="TFK75834.1"/>
    </source>
</evidence>